<name>A0A124HWN7_9ACTN</name>
<keyword evidence="2" id="KW-0812">Transmembrane</keyword>
<feature type="domain" description="PBP" evidence="3">
    <location>
        <begin position="234"/>
        <end position="501"/>
    </location>
</feature>
<gene>
    <name evidence="4" type="ORF">AQJ46_33140</name>
</gene>
<dbReference type="Pfam" id="PF12849">
    <property type="entry name" value="PBP_like_2"/>
    <property type="match status" value="1"/>
</dbReference>
<dbReference type="AlphaFoldDB" id="A0A124HWN7"/>
<organism evidence="4 5">
    <name type="scientific">Streptomyces canus</name>
    <dbReference type="NCBI Taxonomy" id="58343"/>
    <lineage>
        <taxon>Bacteria</taxon>
        <taxon>Bacillati</taxon>
        <taxon>Actinomycetota</taxon>
        <taxon>Actinomycetes</taxon>
        <taxon>Kitasatosporales</taxon>
        <taxon>Streptomycetaceae</taxon>
        <taxon>Streptomyces</taxon>
        <taxon>Streptomyces aurantiacus group</taxon>
    </lineage>
</organism>
<protein>
    <submittedName>
        <fullName evidence="4">Phosphate ABC transporter substrate-binding protein</fullName>
    </submittedName>
</protein>
<evidence type="ECO:0000256" key="1">
    <source>
        <dbReference type="ARBA" id="ARBA00022729"/>
    </source>
</evidence>
<evidence type="ECO:0000313" key="5">
    <source>
        <dbReference type="Proteomes" id="UP000053669"/>
    </source>
</evidence>
<feature type="transmembrane region" description="Helical" evidence="2">
    <location>
        <begin position="6"/>
        <end position="28"/>
    </location>
</feature>
<dbReference type="PANTHER" id="PTHR30570">
    <property type="entry name" value="PERIPLASMIC PHOSPHATE BINDING COMPONENT OF PHOSPHATE ABC TRANSPORTER"/>
    <property type="match status" value="1"/>
</dbReference>
<dbReference type="InterPro" id="IPR050811">
    <property type="entry name" value="Phosphate_ABC_transporter"/>
</dbReference>
<keyword evidence="2" id="KW-1133">Transmembrane helix</keyword>
<dbReference type="SUPFAM" id="SSF53850">
    <property type="entry name" value="Periplasmic binding protein-like II"/>
    <property type="match status" value="1"/>
</dbReference>
<comment type="caution">
    <text evidence="4">The sequence shown here is derived from an EMBL/GenBank/DDBJ whole genome shotgun (WGS) entry which is preliminary data.</text>
</comment>
<proteinExistence type="predicted"/>
<evidence type="ECO:0000256" key="2">
    <source>
        <dbReference type="SAM" id="Phobius"/>
    </source>
</evidence>
<dbReference type="Proteomes" id="UP000053669">
    <property type="component" value="Unassembled WGS sequence"/>
</dbReference>
<dbReference type="Gene3D" id="3.40.190.10">
    <property type="entry name" value="Periplasmic binding protein-like II"/>
    <property type="match status" value="2"/>
</dbReference>
<accession>A0A124HWN7</accession>
<dbReference type="InterPro" id="IPR024370">
    <property type="entry name" value="PBP_domain"/>
</dbReference>
<evidence type="ECO:0000259" key="3">
    <source>
        <dbReference type="Pfam" id="PF12849"/>
    </source>
</evidence>
<dbReference type="EMBL" id="LMWU01000039">
    <property type="protein sequence ID" value="KUN62159.1"/>
    <property type="molecule type" value="Genomic_DNA"/>
</dbReference>
<dbReference type="PANTHER" id="PTHR30570:SF1">
    <property type="entry name" value="PHOSPHATE-BINDING PROTEIN PSTS"/>
    <property type="match status" value="1"/>
</dbReference>
<sequence>MEWLSAENVVAVGTAFLGIVASGIMVWYERRVPRRKRIGYRVQMDNPIGDDVRRGRAGGAPFGGVRLGLFDEAPDMSDATLVLLRIENDGSQGIDRDDYTGPERHGLTAVFSDRTVRGVSVTQPIDTDHLMDHFTPDRGFGYEDNRLRIPRVPLNRGEHYKLLVLLSGGDVGRPIRMTGGIRDGEVHPNRSATPDEIPPVLSPAARIFTGLLTLSVLVLATIVVARDDSPPPLGCRTGTLTVTGSTAFAPVVETLAKEYEKDCGGADITVEARGSEAGVSALAAIGARSAEDARSVIAFSDGPMGDRLGLHGEKIALSVFTLVVNDGIDLGSRGLTRAEVERLYRGEVGRWSDLNASRPAGLPRLPGLPVVLVSRDAYSGTRQIFQDRVLAGAWEMTPTTSLDCDPLTDKAVAAAARAPVTRCELASTEDVLDKVAAQPGALGYSELTLAAGHKGVRRVPLDGEAASADHLGRYPYRGVEYAYTHRSPAPGSLAAGFLAYLDEGTSQDVIREQGHLPCGRAAGLCD</sequence>
<dbReference type="RefSeq" id="WP_059209070.1">
    <property type="nucleotide sequence ID" value="NZ_KQ948667.1"/>
</dbReference>
<keyword evidence="1" id="KW-0732">Signal</keyword>
<reference evidence="4 5" key="1">
    <citation type="submission" date="2015-10" db="EMBL/GenBank/DDBJ databases">
        <title>Draft genome sequence of Streptomyces canus DSM 40017, type strain for the species Streptomyces canus.</title>
        <authorList>
            <person name="Ruckert C."/>
            <person name="Winkler A."/>
            <person name="Kalinowski J."/>
            <person name="Kampfer P."/>
            <person name="Glaeser S."/>
        </authorList>
    </citation>
    <scope>NUCLEOTIDE SEQUENCE [LARGE SCALE GENOMIC DNA]</scope>
    <source>
        <strain evidence="4 5">DSM 40017</strain>
    </source>
</reference>
<dbReference type="STRING" id="58343.AQJ46_33140"/>
<evidence type="ECO:0000313" key="4">
    <source>
        <dbReference type="EMBL" id="KUN62159.1"/>
    </source>
</evidence>
<keyword evidence="2" id="KW-0472">Membrane</keyword>